<keyword evidence="4 12" id="KW-0028">Amino-acid biosynthesis</keyword>
<keyword evidence="16" id="KW-1185">Reference proteome</keyword>
<dbReference type="OrthoDB" id="9803580at2"/>
<dbReference type="FunFam" id="3.40.50.720:FF:000094">
    <property type="entry name" value="Bifunctional protein FolD"/>
    <property type="match status" value="1"/>
</dbReference>
<dbReference type="PROSITE" id="PS00766">
    <property type="entry name" value="THF_DHG_CYH_1"/>
    <property type="match status" value="1"/>
</dbReference>
<dbReference type="Proteomes" id="UP000306912">
    <property type="component" value="Unassembled WGS sequence"/>
</dbReference>
<evidence type="ECO:0000256" key="5">
    <source>
        <dbReference type="ARBA" id="ARBA00022755"/>
    </source>
</evidence>
<keyword evidence="8 12" id="KW-0560">Oxidoreductase</keyword>
<keyword evidence="7 12" id="KW-0521">NADP</keyword>
<dbReference type="InterPro" id="IPR020631">
    <property type="entry name" value="THF_DH/CycHdrlase_NAD-bd_dom"/>
</dbReference>
<dbReference type="InParanoid" id="A0A5R8QDX5"/>
<evidence type="ECO:0000256" key="7">
    <source>
        <dbReference type="ARBA" id="ARBA00022857"/>
    </source>
</evidence>
<evidence type="ECO:0000256" key="12">
    <source>
        <dbReference type="HAMAP-Rule" id="MF_01576"/>
    </source>
</evidence>
<evidence type="ECO:0000256" key="3">
    <source>
        <dbReference type="ARBA" id="ARBA00022563"/>
    </source>
</evidence>
<protein>
    <recommendedName>
        <fullName evidence="12">Bifunctional protein FolD</fullName>
    </recommendedName>
    <domain>
        <recommendedName>
            <fullName evidence="12">Methylenetetrahydrofolate dehydrogenase</fullName>
            <ecNumber evidence="12">1.5.1.5</ecNumber>
        </recommendedName>
    </domain>
    <domain>
        <recommendedName>
            <fullName evidence="12">Methenyltetrahydrofolate cyclohydrolase</fullName>
            <ecNumber evidence="12">3.5.4.9</ecNumber>
        </recommendedName>
    </domain>
</protein>
<evidence type="ECO:0000256" key="6">
    <source>
        <dbReference type="ARBA" id="ARBA00022801"/>
    </source>
</evidence>
<dbReference type="UniPathway" id="UPA00193"/>
<sequence>MSAEIIDGFMIAKGYRERLALEVEKFVAEHGVRPVIRVLLVGDNPASLSYIKGKVKAAAEIGIDSEVLRYEPSITEAELLAEIERINQNPAIHGILVQLPLPKHIDEHKVGLAVDPMKDIDGFHPVNQGNSLAGNWCLESCTPKGVIALLDTIGCDLNGKKVVVIGRSNIVGKPVSVLALNRNATVTICHSRTQNLAEEARQADVLIVAIGQPKFVGADFVKPGAVVIDVGISRTAENKLVGDVDFDSVKEVAGWITPVPRGVGPMTIAMLMQNAFEAMTKQISEGAVSV</sequence>
<keyword evidence="3 12" id="KW-0554">One-carbon metabolism</keyword>
<dbReference type="SUPFAM" id="SSF51735">
    <property type="entry name" value="NAD(P)-binding Rossmann-fold domains"/>
    <property type="match status" value="1"/>
</dbReference>
<reference evidence="15 16" key="1">
    <citation type="submission" date="2019-05" db="EMBL/GenBank/DDBJ databases">
        <title>Culicoidintestinum kansasii gen. nov., sp. nov. from the gastrointestinal tract of the biting midge, Culicoides sonorensis.</title>
        <authorList>
            <person name="Neupane S."/>
            <person name="Ghosh A."/>
            <person name="Gunther S."/>
            <person name="Martin K."/>
            <person name="Zurek L."/>
        </authorList>
    </citation>
    <scope>NUCLEOTIDE SEQUENCE [LARGE SCALE GENOMIC DNA]</scope>
    <source>
        <strain evidence="15 16">CS-1</strain>
    </source>
</reference>
<dbReference type="Gene3D" id="3.40.50.10860">
    <property type="entry name" value="Leucine Dehydrogenase, chain A, domain 1"/>
    <property type="match status" value="1"/>
</dbReference>
<name>A0A5R8QDX5_9FIRM</name>
<evidence type="ECO:0000259" key="14">
    <source>
        <dbReference type="Pfam" id="PF02882"/>
    </source>
</evidence>
<dbReference type="GO" id="GO:0004477">
    <property type="term" value="F:methenyltetrahydrofolate cyclohydrolase activity"/>
    <property type="evidence" value="ECO:0007669"/>
    <property type="project" value="UniProtKB-UniRule"/>
</dbReference>
<evidence type="ECO:0000256" key="8">
    <source>
        <dbReference type="ARBA" id="ARBA00023002"/>
    </source>
</evidence>
<evidence type="ECO:0000256" key="11">
    <source>
        <dbReference type="ARBA" id="ARBA00023268"/>
    </source>
</evidence>
<comment type="caution">
    <text evidence="15">The sequence shown here is derived from an EMBL/GenBank/DDBJ whole genome shotgun (WGS) entry which is preliminary data.</text>
</comment>
<dbReference type="HAMAP" id="MF_01576">
    <property type="entry name" value="THF_DHG_CYH"/>
    <property type="match status" value="1"/>
</dbReference>
<dbReference type="InterPro" id="IPR046346">
    <property type="entry name" value="Aminoacid_DH-like_N_sf"/>
</dbReference>
<dbReference type="PRINTS" id="PR00085">
    <property type="entry name" value="THFDHDRGNASE"/>
</dbReference>
<keyword evidence="6 12" id="KW-0378">Hydrolase</keyword>
<dbReference type="FunCoup" id="A0A5R8QDX5">
    <property type="interactions" value="291"/>
</dbReference>
<keyword evidence="9 12" id="KW-0368">Histidine biosynthesis</keyword>
<evidence type="ECO:0000256" key="10">
    <source>
        <dbReference type="ARBA" id="ARBA00023167"/>
    </source>
</evidence>
<dbReference type="SUPFAM" id="SSF53223">
    <property type="entry name" value="Aminoacid dehydrogenase-like, N-terminal domain"/>
    <property type="match status" value="1"/>
</dbReference>
<dbReference type="PANTHER" id="PTHR48099:SF5">
    <property type="entry name" value="C-1-TETRAHYDROFOLATE SYNTHASE, CYTOPLASMIC"/>
    <property type="match status" value="1"/>
</dbReference>
<dbReference type="GO" id="GO:0004488">
    <property type="term" value="F:methylenetetrahydrofolate dehydrogenase (NADP+) activity"/>
    <property type="evidence" value="ECO:0007669"/>
    <property type="project" value="UniProtKB-UniRule"/>
</dbReference>
<dbReference type="InterPro" id="IPR036291">
    <property type="entry name" value="NAD(P)-bd_dom_sf"/>
</dbReference>
<feature type="binding site" evidence="12">
    <location>
        <position position="232"/>
    </location>
    <ligand>
        <name>NADP(+)</name>
        <dbReference type="ChEBI" id="CHEBI:58349"/>
    </ligand>
</feature>
<keyword evidence="10 12" id="KW-0486">Methionine biosynthesis</keyword>
<dbReference type="RefSeq" id="WP_138190755.1">
    <property type="nucleotide sequence ID" value="NZ_VBWP01000004.1"/>
</dbReference>
<dbReference type="FunFam" id="3.40.50.10860:FF:000005">
    <property type="entry name" value="C-1-tetrahydrofolate synthase, cytoplasmic, putative"/>
    <property type="match status" value="1"/>
</dbReference>
<dbReference type="PANTHER" id="PTHR48099">
    <property type="entry name" value="C-1-TETRAHYDROFOLATE SYNTHASE, CYTOPLASMIC-RELATED"/>
    <property type="match status" value="1"/>
</dbReference>
<comment type="function">
    <text evidence="12">Catalyzes the oxidation of 5,10-methylenetetrahydrofolate to 5,10-methenyltetrahydrofolate and then the hydrolysis of 5,10-methenyltetrahydrofolate to 10-formyltetrahydrofolate.</text>
</comment>
<dbReference type="InterPro" id="IPR020630">
    <property type="entry name" value="THF_DH/CycHdrlase_cat_dom"/>
</dbReference>
<keyword evidence="5 12" id="KW-0658">Purine biosynthesis</keyword>
<comment type="similarity">
    <text evidence="12">Belongs to the tetrahydrofolate dehydrogenase/cyclohydrolase family.</text>
</comment>
<dbReference type="GO" id="GO:0035999">
    <property type="term" value="P:tetrahydrofolate interconversion"/>
    <property type="evidence" value="ECO:0007669"/>
    <property type="project" value="UniProtKB-UniRule"/>
</dbReference>
<feature type="domain" description="Tetrahydrofolate dehydrogenase/cyclohydrolase NAD(P)-binding" evidence="14">
    <location>
        <begin position="140"/>
        <end position="282"/>
    </location>
</feature>
<organism evidence="15 16">
    <name type="scientific">Culicoidibacter larvae</name>
    <dbReference type="NCBI Taxonomy" id="2579976"/>
    <lineage>
        <taxon>Bacteria</taxon>
        <taxon>Bacillati</taxon>
        <taxon>Bacillota</taxon>
        <taxon>Culicoidibacteria</taxon>
        <taxon>Culicoidibacterales</taxon>
        <taxon>Culicoidibacteraceae</taxon>
        <taxon>Culicoidibacter</taxon>
    </lineage>
</organism>
<feature type="domain" description="Tetrahydrofolate dehydrogenase/cyclohydrolase catalytic" evidence="13">
    <location>
        <begin position="6"/>
        <end position="121"/>
    </location>
</feature>
<feature type="binding site" evidence="12">
    <location>
        <begin position="166"/>
        <end position="168"/>
    </location>
    <ligand>
        <name>NADP(+)</name>
        <dbReference type="ChEBI" id="CHEBI:58349"/>
    </ligand>
</feature>
<dbReference type="GO" id="GO:0005829">
    <property type="term" value="C:cytosol"/>
    <property type="evidence" value="ECO:0007669"/>
    <property type="project" value="TreeGrafter"/>
</dbReference>
<dbReference type="EMBL" id="VBWP01000004">
    <property type="protein sequence ID" value="TLG74203.1"/>
    <property type="molecule type" value="Genomic_DNA"/>
</dbReference>
<evidence type="ECO:0000256" key="4">
    <source>
        <dbReference type="ARBA" id="ARBA00022605"/>
    </source>
</evidence>
<proteinExistence type="inferred from homology"/>
<dbReference type="Pfam" id="PF02882">
    <property type="entry name" value="THF_DHG_CYH_C"/>
    <property type="match status" value="1"/>
</dbReference>
<evidence type="ECO:0000256" key="2">
    <source>
        <dbReference type="ARBA" id="ARBA00011738"/>
    </source>
</evidence>
<evidence type="ECO:0000256" key="9">
    <source>
        <dbReference type="ARBA" id="ARBA00023102"/>
    </source>
</evidence>
<dbReference type="CDD" id="cd01080">
    <property type="entry name" value="NAD_bind_m-THF_DH_Cyclohyd"/>
    <property type="match status" value="1"/>
</dbReference>
<dbReference type="AlphaFoldDB" id="A0A5R8QDX5"/>
<dbReference type="EC" id="1.5.1.5" evidence="12"/>
<dbReference type="GO" id="GO:0006164">
    <property type="term" value="P:purine nucleotide biosynthetic process"/>
    <property type="evidence" value="ECO:0007669"/>
    <property type="project" value="UniProtKB-KW"/>
</dbReference>
<dbReference type="EC" id="3.5.4.9" evidence="12"/>
<keyword evidence="11 12" id="KW-0511">Multifunctional enzyme</keyword>
<evidence type="ECO:0000259" key="13">
    <source>
        <dbReference type="Pfam" id="PF00763"/>
    </source>
</evidence>
<evidence type="ECO:0000256" key="1">
    <source>
        <dbReference type="ARBA" id="ARBA00004777"/>
    </source>
</evidence>
<comment type="catalytic activity">
    <reaction evidence="12">
        <text>(6R)-5,10-methylene-5,6,7,8-tetrahydrofolate + NADP(+) = (6R)-5,10-methenyltetrahydrofolate + NADPH</text>
        <dbReference type="Rhea" id="RHEA:22812"/>
        <dbReference type="ChEBI" id="CHEBI:15636"/>
        <dbReference type="ChEBI" id="CHEBI:57455"/>
        <dbReference type="ChEBI" id="CHEBI:57783"/>
        <dbReference type="ChEBI" id="CHEBI:58349"/>
        <dbReference type="EC" id="1.5.1.5"/>
    </reaction>
</comment>
<evidence type="ECO:0000313" key="16">
    <source>
        <dbReference type="Proteomes" id="UP000306912"/>
    </source>
</evidence>
<gene>
    <name evidence="12" type="primary">folD</name>
    <name evidence="15" type="ORF">FEZ08_05720</name>
</gene>
<dbReference type="Pfam" id="PF00763">
    <property type="entry name" value="THF_DHG_CYH"/>
    <property type="match status" value="1"/>
</dbReference>
<comment type="subunit">
    <text evidence="2 12">Homodimer.</text>
</comment>
<comment type="pathway">
    <text evidence="1 12">One-carbon metabolism; tetrahydrofolate interconversion.</text>
</comment>
<dbReference type="InterPro" id="IPR000672">
    <property type="entry name" value="THF_DH/CycHdrlase"/>
</dbReference>
<evidence type="ECO:0000313" key="15">
    <source>
        <dbReference type="EMBL" id="TLG74203.1"/>
    </source>
</evidence>
<accession>A0A5R8QDX5</accession>
<comment type="catalytic activity">
    <reaction evidence="12">
        <text>(6R)-5,10-methenyltetrahydrofolate + H2O = (6R)-10-formyltetrahydrofolate + H(+)</text>
        <dbReference type="Rhea" id="RHEA:23700"/>
        <dbReference type="ChEBI" id="CHEBI:15377"/>
        <dbReference type="ChEBI" id="CHEBI:15378"/>
        <dbReference type="ChEBI" id="CHEBI:57455"/>
        <dbReference type="ChEBI" id="CHEBI:195366"/>
        <dbReference type="EC" id="3.5.4.9"/>
    </reaction>
</comment>
<dbReference type="GO" id="GO:0009086">
    <property type="term" value="P:methionine biosynthetic process"/>
    <property type="evidence" value="ECO:0007669"/>
    <property type="project" value="UniProtKB-KW"/>
</dbReference>
<dbReference type="InterPro" id="IPR020867">
    <property type="entry name" value="THF_DH/CycHdrlase_CS"/>
</dbReference>
<dbReference type="Gene3D" id="3.40.50.720">
    <property type="entry name" value="NAD(P)-binding Rossmann-like Domain"/>
    <property type="match status" value="1"/>
</dbReference>
<dbReference type="GO" id="GO:0000105">
    <property type="term" value="P:L-histidine biosynthetic process"/>
    <property type="evidence" value="ECO:0007669"/>
    <property type="project" value="UniProtKB-KW"/>
</dbReference>
<comment type="caution">
    <text evidence="12">Lacks conserved residue(s) required for the propagation of feature annotation.</text>
</comment>